<keyword evidence="6" id="KW-1185">Reference proteome</keyword>
<dbReference type="InterPro" id="IPR008966">
    <property type="entry name" value="Adhesion_dom_sf"/>
</dbReference>
<dbReference type="GO" id="GO:0009289">
    <property type="term" value="C:pilus"/>
    <property type="evidence" value="ECO:0007669"/>
    <property type="project" value="UniProtKB-SubCell"/>
</dbReference>
<keyword evidence="3" id="KW-0281">Fimbrium</keyword>
<evidence type="ECO:0000256" key="4">
    <source>
        <dbReference type="SAM" id="SignalP"/>
    </source>
</evidence>
<dbReference type="Gene3D" id="2.60.40.1090">
    <property type="entry name" value="Fimbrial-type adhesion domain"/>
    <property type="match status" value="1"/>
</dbReference>
<organism evidence="5 6">
    <name type="scientific">Candidatus Pantoea varia</name>
    <dbReference type="NCBI Taxonomy" id="1881036"/>
    <lineage>
        <taxon>Bacteria</taxon>
        <taxon>Pseudomonadati</taxon>
        <taxon>Pseudomonadota</taxon>
        <taxon>Gammaproteobacteria</taxon>
        <taxon>Enterobacterales</taxon>
        <taxon>Erwiniaceae</taxon>
        <taxon>Pantoea</taxon>
    </lineage>
</organism>
<dbReference type="RefSeq" id="WP_090967153.1">
    <property type="nucleotide sequence ID" value="NZ_FOVG01000007.1"/>
</dbReference>
<dbReference type="AlphaFoldDB" id="A0A1I5HUV6"/>
<dbReference type="Pfam" id="PF16970">
    <property type="entry name" value="FimA"/>
    <property type="match status" value="1"/>
</dbReference>
<evidence type="ECO:0000256" key="2">
    <source>
        <dbReference type="ARBA" id="ARBA00006671"/>
    </source>
</evidence>
<proteinExistence type="inferred from homology"/>
<comment type="similarity">
    <text evidence="2">Belongs to the fimbrial protein family.</text>
</comment>
<evidence type="ECO:0000313" key="6">
    <source>
        <dbReference type="Proteomes" id="UP000198968"/>
    </source>
</evidence>
<dbReference type="Proteomes" id="UP000198968">
    <property type="component" value="Unassembled WGS sequence"/>
</dbReference>
<dbReference type="InterPro" id="IPR036937">
    <property type="entry name" value="Adhesion_dom_fimbrial_sf"/>
</dbReference>
<name>A0A1I5HUV6_9GAMM</name>
<dbReference type="OrthoDB" id="5906753at2"/>
<gene>
    <name evidence="5" type="ORF">SAMN05428971_4334</name>
</gene>
<feature type="chain" id="PRO_5011476400" evidence="4">
    <location>
        <begin position="23"/>
        <end position="182"/>
    </location>
</feature>
<feature type="signal peptide" evidence="4">
    <location>
        <begin position="1"/>
        <end position="22"/>
    </location>
</feature>
<keyword evidence="4" id="KW-0732">Signal</keyword>
<dbReference type="InterPro" id="IPR039458">
    <property type="entry name" value="FimA-like"/>
</dbReference>
<dbReference type="PANTHER" id="PTHR33420">
    <property type="entry name" value="FIMBRIAL SUBUNIT ELFA-RELATED"/>
    <property type="match status" value="1"/>
</dbReference>
<protein>
    <submittedName>
        <fullName evidence="5">Major type 1 subunit fimbrin (Pilin)</fullName>
    </submittedName>
</protein>
<dbReference type="SUPFAM" id="SSF49401">
    <property type="entry name" value="Bacterial adhesins"/>
    <property type="match status" value="1"/>
</dbReference>
<dbReference type="GO" id="GO:0043709">
    <property type="term" value="P:cell adhesion involved in single-species biofilm formation"/>
    <property type="evidence" value="ECO:0007669"/>
    <property type="project" value="TreeGrafter"/>
</dbReference>
<reference evidence="6" key="1">
    <citation type="submission" date="2016-10" db="EMBL/GenBank/DDBJ databases">
        <authorList>
            <person name="Varghese N."/>
            <person name="Submissions S."/>
        </authorList>
    </citation>
    <scope>NUCLEOTIDE SEQUENCE [LARGE SCALE GENOMIC DNA]</scope>
    <source>
        <strain evidence="6">OV426</strain>
    </source>
</reference>
<dbReference type="InterPro" id="IPR050263">
    <property type="entry name" value="Bact_Fimbrial_Adh_Pro"/>
</dbReference>
<comment type="subcellular location">
    <subcellularLocation>
        <location evidence="1">Fimbrium</location>
    </subcellularLocation>
</comment>
<accession>A0A1I5HUV6</accession>
<sequence>MKKLAFLSASVVSVLFASQAFALSNNTITFQGEVASETCSVTVNGNTAKPTVLLPTVNVSTLAASGQTAGETTFDIGVTGCTGNATAETTVSTVFAGNSVSTAGNLSNVAATDAAANVEIQIVDTKGTVIDFNKGSFNGEGDLKLAAGVKAATATYTAQYYATGASTAGAVESTMQYAVSYN</sequence>
<evidence type="ECO:0000313" key="5">
    <source>
        <dbReference type="EMBL" id="SFO52085.1"/>
    </source>
</evidence>
<evidence type="ECO:0000256" key="1">
    <source>
        <dbReference type="ARBA" id="ARBA00004561"/>
    </source>
</evidence>
<dbReference type="PANTHER" id="PTHR33420:SF10">
    <property type="entry name" value="FIMBRIAE MAJOR SUBUNIT"/>
    <property type="match status" value="1"/>
</dbReference>
<dbReference type="EMBL" id="FOVG01000007">
    <property type="protein sequence ID" value="SFO52085.1"/>
    <property type="molecule type" value="Genomic_DNA"/>
</dbReference>
<evidence type="ECO:0000256" key="3">
    <source>
        <dbReference type="ARBA" id="ARBA00023263"/>
    </source>
</evidence>